<dbReference type="InterPro" id="IPR003591">
    <property type="entry name" value="Leu-rich_rpt_typical-subtyp"/>
</dbReference>
<dbReference type="InterPro" id="IPR001611">
    <property type="entry name" value="Leu-rich_rpt"/>
</dbReference>
<dbReference type="PROSITE" id="PS51450">
    <property type="entry name" value="LRR"/>
    <property type="match status" value="10"/>
</dbReference>
<dbReference type="InterPro" id="IPR000483">
    <property type="entry name" value="Cys-rich_flank_reg_C"/>
</dbReference>
<proteinExistence type="evidence at transcript level"/>
<feature type="signal peptide" evidence="4">
    <location>
        <begin position="1"/>
        <end position="18"/>
    </location>
</feature>
<accession>A0A2L2YLK1</accession>
<organism evidence="6">
    <name type="scientific">Parasteatoda tepidariorum</name>
    <name type="common">Common house spider</name>
    <name type="synonym">Achaearanea tepidariorum</name>
    <dbReference type="NCBI Taxonomy" id="114398"/>
    <lineage>
        <taxon>Eukaryota</taxon>
        <taxon>Metazoa</taxon>
        <taxon>Ecdysozoa</taxon>
        <taxon>Arthropoda</taxon>
        <taxon>Chelicerata</taxon>
        <taxon>Arachnida</taxon>
        <taxon>Araneae</taxon>
        <taxon>Araneomorphae</taxon>
        <taxon>Entelegynae</taxon>
        <taxon>Araneoidea</taxon>
        <taxon>Theridiidae</taxon>
        <taxon>Parasteatoda</taxon>
    </lineage>
</organism>
<reference evidence="6" key="1">
    <citation type="journal article" date="2016" name="Mol. Ecol. Resour.">
        <title>Evaluation of the impact of RNA preservation methods of spiders for de novo transcriptome assembly.</title>
        <authorList>
            <person name="Kono N."/>
            <person name="Nakamura H."/>
            <person name="Ito Y."/>
            <person name="Tomita M."/>
            <person name="Arakawa K."/>
        </authorList>
    </citation>
    <scope>NUCLEOTIDE SEQUENCE</scope>
    <source>
        <tissue evidence="6">Whole body</tissue>
    </source>
</reference>
<evidence type="ECO:0000256" key="3">
    <source>
        <dbReference type="ARBA" id="ARBA00022737"/>
    </source>
</evidence>
<dbReference type="FunFam" id="3.80.10.10:FF:001164">
    <property type="entry name" value="GH01279p"/>
    <property type="match status" value="1"/>
</dbReference>
<keyword evidence="2 4" id="KW-0732">Signal</keyword>
<protein>
    <submittedName>
        <fullName evidence="6">Insulin-like growth factor-binding protein complex acid labile subunit</fullName>
    </submittedName>
</protein>
<dbReference type="SMART" id="SM00365">
    <property type="entry name" value="LRR_SD22"/>
    <property type="match status" value="10"/>
</dbReference>
<sequence length="1080" mass="123281">MWLFWIVSIFSSVVYICCQDGAFEPPEDDWVPPSTTTIAPTEPPHVFCPTDILTTYPCTCEKGGTEGLTLHCENANLAMMALGLGNVKDKLINSLLMTRNYVRRLKGSVLHNITISNLEVSYNKIEDIDGDVFDTLGESLVTLNLEGNNLKNVPSAINKLSKLQYLNLANNQITVLPANAFSGLPGVKELRLDGNKINKIFPGAFNNILRSLDKLHLQHNKIQKFERNVFKQMVKLKYLDISYNDFSKFAKTDFTDLTFLWFLNVSNNHLNEFPRSALTRNAQLRVLNASNNNLKEIDAYLLRGLRLLRDLYLAGNKIKTIAQRALITPTRLRTLDLARNSMQDIGYEMFKDMNWLERLDLSYNKISRIASNSFIRMFQVVVDLSHNNISFIGKGAFVEMSNVTVFDLSYNSISEIAPETFQNSDVNELRLDYNNITDLSKVLITNLTGIKIFNVTHNKIDKIDRKSFSKKKLYELHTIDLSYNNITEVSGNAFEKFGSIRNIIMHHNKIRKIGYGSFGTISTLLEIDISHNNISEVTSGGFTSLVSLRMLYINDNFLRTMFVVPIALNEVHIENNTITRIPPGIFPAMNSLLHLYLDYNNITRLERGSFRGLLTLRTLSLGYNNISEIPWESLEDMSSLQYLYLHGNHIKRLNRKAFGNLPVVFEVRLDFNNLQNVSSYAFEGMLQLISLNMSYNNISSIPPSAFTKLVSLQKLDISHNRVSSLENKTNGILEDLLSLEVFNASYNHLSFISDRSFPKSPWIPYKIKHIDLSHNFIPVITKTFDDGMTKVEVLKLQNNILNEIRPEVLSNLTYLRHLDLSGNELPKLPKGTFGLNLRDLEELDLSNNRLGSIDVEEVLSMKKLRLLDLRENRFATFYEELIPLMKENFTLLFKGNPLICNCHIRPLRVWISNQPDISAWNPVACHQPTWLEGRGIPTLDLEELNCKGMTQKAELPVKPDIKIRGSEVLKDHGLRVVWYVATREDVAGFKATLRNKTGILVTQQEMSYNDREYVFRDLEAEEKYELCLTAVDSLGSERQAFKSQCTEVGPVGLALRHNIENYCLILPICIAMSLFLKRYL</sequence>
<dbReference type="PANTHER" id="PTHR45712">
    <property type="entry name" value="AGAP008170-PA"/>
    <property type="match status" value="1"/>
</dbReference>
<evidence type="ECO:0000256" key="4">
    <source>
        <dbReference type="SAM" id="SignalP"/>
    </source>
</evidence>
<dbReference type="PRINTS" id="PR00019">
    <property type="entry name" value="LEURICHRPT"/>
</dbReference>
<dbReference type="SUPFAM" id="SSF52058">
    <property type="entry name" value="L domain-like"/>
    <property type="match status" value="3"/>
</dbReference>
<evidence type="ECO:0000256" key="1">
    <source>
        <dbReference type="ARBA" id="ARBA00022614"/>
    </source>
</evidence>
<keyword evidence="3" id="KW-0677">Repeat</keyword>
<evidence type="ECO:0000256" key="2">
    <source>
        <dbReference type="ARBA" id="ARBA00022729"/>
    </source>
</evidence>
<keyword evidence="1" id="KW-0433">Leucine-rich repeat</keyword>
<evidence type="ECO:0000313" key="6">
    <source>
        <dbReference type="EMBL" id="LAA08330.1"/>
    </source>
</evidence>
<dbReference type="AlphaFoldDB" id="A0A2L2YLK1"/>
<dbReference type="FunFam" id="3.80.10.10:FF:001360">
    <property type="entry name" value="Uncharacterized protein"/>
    <property type="match status" value="1"/>
</dbReference>
<feature type="domain" description="LRRCT" evidence="5">
    <location>
        <begin position="896"/>
        <end position="947"/>
    </location>
</feature>
<dbReference type="Pfam" id="PF13855">
    <property type="entry name" value="LRR_8"/>
    <property type="match status" value="9"/>
</dbReference>
<dbReference type="SMART" id="SM00364">
    <property type="entry name" value="LRR_BAC"/>
    <property type="match status" value="5"/>
</dbReference>
<dbReference type="InterPro" id="IPR050333">
    <property type="entry name" value="SLRP"/>
</dbReference>
<dbReference type="SMART" id="SM00082">
    <property type="entry name" value="LRRCT"/>
    <property type="match status" value="1"/>
</dbReference>
<dbReference type="PANTHER" id="PTHR45712:SF31">
    <property type="entry name" value="PODOCAN"/>
    <property type="match status" value="1"/>
</dbReference>
<dbReference type="Gene3D" id="3.80.10.10">
    <property type="entry name" value="Ribonuclease Inhibitor"/>
    <property type="match status" value="8"/>
</dbReference>
<evidence type="ECO:0000259" key="5">
    <source>
        <dbReference type="SMART" id="SM00082"/>
    </source>
</evidence>
<dbReference type="SMART" id="SM00369">
    <property type="entry name" value="LRR_TYP"/>
    <property type="match status" value="26"/>
</dbReference>
<dbReference type="OrthoDB" id="5789657at2759"/>
<feature type="chain" id="PRO_5015005538" evidence="4">
    <location>
        <begin position="19"/>
        <end position="1080"/>
    </location>
</feature>
<name>A0A2L2YLK1_PARTP</name>
<dbReference type="GO" id="GO:0005615">
    <property type="term" value="C:extracellular space"/>
    <property type="evidence" value="ECO:0007669"/>
    <property type="project" value="TreeGrafter"/>
</dbReference>
<dbReference type="EMBL" id="IAAA01037148">
    <property type="protein sequence ID" value="LAA08330.1"/>
    <property type="molecule type" value="mRNA"/>
</dbReference>
<dbReference type="Pfam" id="PF00560">
    <property type="entry name" value="LRR_1"/>
    <property type="match status" value="1"/>
</dbReference>
<dbReference type="InterPro" id="IPR032675">
    <property type="entry name" value="LRR_dom_sf"/>
</dbReference>